<proteinExistence type="predicted"/>
<gene>
    <name evidence="2" type="ORF">COCVIDRAFT_18446</name>
</gene>
<evidence type="ECO:0000313" key="3">
    <source>
        <dbReference type="Proteomes" id="UP000054337"/>
    </source>
</evidence>
<dbReference type="AlphaFoldDB" id="W7E7P1"/>
<organism evidence="2 3">
    <name type="scientific">Bipolaris victoriae (strain FI3)</name>
    <name type="common">Victoria blight of oats agent</name>
    <name type="synonym">Cochliobolus victoriae</name>
    <dbReference type="NCBI Taxonomy" id="930091"/>
    <lineage>
        <taxon>Eukaryota</taxon>
        <taxon>Fungi</taxon>
        <taxon>Dikarya</taxon>
        <taxon>Ascomycota</taxon>
        <taxon>Pezizomycotina</taxon>
        <taxon>Dothideomycetes</taxon>
        <taxon>Pleosporomycetidae</taxon>
        <taxon>Pleosporales</taxon>
        <taxon>Pleosporineae</taxon>
        <taxon>Pleosporaceae</taxon>
        <taxon>Bipolaris</taxon>
    </lineage>
</organism>
<reference evidence="2 3" key="1">
    <citation type="journal article" date="2013" name="PLoS Genet.">
        <title>Comparative genome structure, secondary metabolite, and effector coding capacity across Cochliobolus pathogens.</title>
        <authorList>
            <person name="Condon B.J."/>
            <person name="Leng Y."/>
            <person name="Wu D."/>
            <person name="Bushley K.E."/>
            <person name="Ohm R.A."/>
            <person name="Otillar R."/>
            <person name="Martin J."/>
            <person name="Schackwitz W."/>
            <person name="Grimwood J."/>
            <person name="MohdZainudin N."/>
            <person name="Xue C."/>
            <person name="Wang R."/>
            <person name="Manning V.A."/>
            <person name="Dhillon B."/>
            <person name="Tu Z.J."/>
            <person name="Steffenson B.J."/>
            <person name="Salamov A."/>
            <person name="Sun H."/>
            <person name="Lowry S."/>
            <person name="LaButti K."/>
            <person name="Han J."/>
            <person name="Copeland A."/>
            <person name="Lindquist E."/>
            <person name="Barry K."/>
            <person name="Schmutz J."/>
            <person name="Baker S.E."/>
            <person name="Ciuffetti L.M."/>
            <person name="Grigoriev I.V."/>
            <person name="Zhong S."/>
            <person name="Turgeon B.G."/>
        </authorList>
    </citation>
    <scope>NUCLEOTIDE SEQUENCE [LARGE SCALE GENOMIC DNA]</scope>
    <source>
        <strain evidence="2 3">FI3</strain>
    </source>
</reference>
<keyword evidence="3" id="KW-1185">Reference proteome</keyword>
<feature type="chain" id="PRO_5004893816" description="Secreted protein" evidence="1">
    <location>
        <begin position="20"/>
        <end position="155"/>
    </location>
</feature>
<dbReference type="Proteomes" id="UP000054337">
    <property type="component" value="Unassembled WGS sequence"/>
</dbReference>
<keyword evidence="1" id="KW-0732">Signal</keyword>
<name>W7E7P1_BIPV3</name>
<dbReference type="RefSeq" id="XP_014553717.1">
    <property type="nucleotide sequence ID" value="XM_014698231.1"/>
</dbReference>
<dbReference type="GeneID" id="26252185"/>
<protein>
    <recommendedName>
        <fullName evidence="4">Secreted protein</fullName>
    </recommendedName>
</protein>
<dbReference type="HOGENOM" id="CLU_1695174_0_0_1"/>
<dbReference type="EMBL" id="KI968772">
    <property type="protein sequence ID" value="EUN24191.1"/>
    <property type="molecule type" value="Genomic_DNA"/>
</dbReference>
<sequence length="155" mass="17232">MSTIAVSAKVLWAVFSSTATSTVCSKTAKTSAKPHAENFLDRSRPTITSSFTQSSEVGYKHRNRQLLVFISFTIKDRLGVITLWKKATIRLTGCTYSSKSQGSLPGRASSPSVPRLLFVSVFPYPQQHVHMVTMQKIGYHSLSTEDLRKKSIFVM</sequence>
<feature type="signal peptide" evidence="1">
    <location>
        <begin position="1"/>
        <end position="19"/>
    </location>
</feature>
<evidence type="ECO:0000256" key="1">
    <source>
        <dbReference type="SAM" id="SignalP"/>
    </source>
</evidence>
<accession>W7E7P1</accession>
<evidence type="ECO:0008006" key="4">
    <source>
        <dbReference type="Google" id="ProtNLM"/>
    </source>
</evidence>
<evidence type="ECO:0000313" key="2">
    <source>
        <dbReference type="EMBL" id="EUN24191.1"/>
    </source>
</evidence>